<dbReference type="AlphaFoldDB" id="A2EPQ4"/>
<dbReference type="RefSeq" id="XP_001317620.1">
    <property type="nucleotide sequence ID" value="XM_001317585.1"/>
</dbReference>
<dbReference type="SMART" id="SM00248">
    <property type="entry name" value="ANK"/>
    <property type="match status" value="10"/>
</dbReference>
<dbReference type="SMR" id="A2EPQ4"/>
<dbReference type="OrthoDB" id="823504at2759"/>
<feature type="repeat" description="ANK" evidence="1">
    <location>
        <begin position="344"/>
        <end position="376"/>
    </location>
</feature>
<dbReference type="InParanoid" id="A2EPQ4"/>
<dbReference type="PROSITE" id="PS50088">
    <property type="entry name" value="ANK_REPEAT"/>
    <property type="match status" value="7"/>
</dbReference>
<gene>
    <name evidence="3" type="ORF">TVAG_131310</name>
</gene>
<dbReference type="SUPFAM" id="SSF48403">
    <property type="entry name" value="Ankyrin repeat"/>
    <property type="match status" value="1"/>
</dbReference>
<dbReference type="PANTHER" id="PTHR24182">
    <property type="entry name" value="ANKYRIN REPEAT AND SOCS BOX CONTAINING 4"/>
    <property type="match status" value="1"/>
</dbReference>
<protein>
    <submittedName>
        <fullName evidence="3">Ankyrin repeat protein, putative</fullName>
    </submittedName>
</protein>
<dbReference type="Pfam" id="PF12796">
    <property type="entry name" value="Ank_2"/>
    <property type="match status" value="3"/>
</dbReference>
<dbReference type="InterPro" id="IPR002110">
    <property type="entry name" value="Ankyrin_rpt"/>
</dbReference>
<reference evidence="3" key="2">
    <citation type="journal article" date="2007" name="Science">
        <title>Draft genome sequence of the sexually transmitted pathogen Trichomonas vaginalis.</title>
        <authorList>
            <person name="Carlton J.M."/>
            <person name="Hirt R.P."/>
            <person name="Silva J.C."/>
            <person name="Delcher A.L."/>
            <person name="Schatz M."/>
            <person name="Zhao Q."/>
            <person name="Wortman J.R."/>
            <person name="Bidwell S.L."/>
            <person name="Alsmark U.C.M."/>
            <person name="Besteiro S."/>
            <person name="Sicheritz-Ponten T."/>
            <person name="Noel C.J."/>
            <person name="Dacks J.B."/>
            <person name="Foster P.G."/>
            <person name="Simillion C."/>
            <person name="Van de Peer Y."/>
            <person name="Miranda-Saavedra D."/>
            <person name="Barton G.J."/>
            <person name="Westrop G.D."/>
            <person name="Mueller S."/>
            <person name="Dessi D."/>
            <person name="Fiori P.L."/>
            <person name="Ren Q."/>
            <person name="Paulsen I."/>
            <person name="Zhang H."/>
            <person name="Bastida-Corcuera F.D."/>
            <person name="Simoes-Barbosa A."/>
            <person name="Brown M.T."/>
            <person name="Hayes R.D."/>
            <person name="Mukherjee M."/>
            <person name="Okumura C.Y."/>
            <person name="Schneider R."/>
            <person name="Smith A.J."/>
            <person name="Vanacova S."/>
            <person name="Villalvazo M."/>
            <person name="Haas B.J."/>
            <person name="Pertea M."/>
            <person name="Feldblyum T.V."/>
            <person name="Utterback T.R."/>
            <person name="Shu C.L."/>
            <person name="Osoegawa K."/>
            <person name="de Jong P.J."/>
            <person name="Hrdy I."/>
            <person name="Horvathova L."/>
            <person name="Zubacova Z."/>
            <person name="Dolezal P."/>
            <person name="Malik S.B."/>
            <person name="Logsdon J.M. Jr."/>
            <person name="Henze K."/>
            <person name="Gupta A."/>
            <person name="Wang C.C."/>
            <person name="Dunne R.L."/>
            <person name="Upcroft J.A."/>
            <person name="Upcroft P."/>
            <person name="White O."/>
            <person name="Salzberg S.L."/>
            <person name="Tang P."/>
            <person name="Chiu C.-H."/>
            <person name="Lee Y.-S."/>
            <person name="Embley T.M."/>
            <person name="Coombs G.H."/>
            <person name="Mottram J.C."/>
            <person name="Tachezy J."/>
            <person name="Fraser-Liggett C.M."/>
            <person name="Johnson P.J."/>
        </authorList>
    </citation>
    <scope>NUCLEOTIDE SEQUENCE [LARGE SCALE GENOMIC DNA]</scope>
    <source>
        <strain evidence="3">G3</strain>
    </source>
</reference>
<dbReference type="PRINTS" id="PR01415">
    <property type="entry name" value="ANKYRIN"/>
</dbReference>
<dbReference type="Pfam" id="PF11929">
    <property type="entry name" value="DUF3447"/>
    <property type="match status" value="1"/>
</dbReference>
<dbReference type="eggNOG" id="KOG4177">
    <property type="taxonomic scope" value="Eukaryota"/>
</dbReference>
<dbReference type="KEGG" id="tva:4763263"/>
<proteinExistence type="predicted"/>
<dbReference type="InterPro" id="IPR036770">
    <property type="entry name" value="Ankyrin_rpt-contain_sf"/>
</dbReference>
<feature type="repeat" description="ANK" evidence="1">
    <location>
        <begin position="410"/>
        <end position="442"/>
    </location>
</feature>
<evidence type="ECO:0000313" key="3">
    <source>
        <dbReference type="EMBL" id="EAY05397.1"/>
    </source>
</evidence>
<feature type="repeat" description="ANK" evidence="1">
    <location>
        <begin position="476"/>
        <end position="508"/>
    </location>
</feature>
<dbReference type="PROSITE" id="PS50297">
    <property type="entry name" value="ANK_REP_REGION"/>
    <property type="match status" value="7"/>
</dbReference>
<reference evidence="3" key="1">
    <citation type="submission" date="2006-10" db="EMBL/GenBank/DDBJ databases">
        <authorList>
            <person name="Amadeo P."/>
            <person name="Zhao Q."/>
            <person name="Wortman J."/>
            <person name="Fraser-Liggett C."/>
            <person name="Carlton J."/>
        </authorList>
    </citation>
    <scope>NUCLEOTIDE SEQUENCE</scope>
    <source>
        <strain evidence="3">G3</strain>
    </source>
</reference>
<sequence length="584" mass="66971">MSDKDIHLNKYNELRSIYKYYIDSYKALYQLKTENEEEIHNIYKMIKTELIESMKDLPQNIIYTIFNFIPFNNRYIKSYLKLVKLISDNYHVTMVKGIPHFAHRLFYKEYGINLWQDDRFEKMEFINPNVLSEDTIYRAIMNNDKERFIYFTERDGFNEDQKLVSCLYPQTNKGFSLLELCCYHGAVDCFKLLRTIFESEITKTCLKLSFLGGNAEIINECLKYQKPNEKCMKYAIISHNIDFVTFLMNEYNLEIDLEACIECHNLESLLVYFDQANDVKRCFVYSAKLNISSLSKYFFSLGANINEKIEEGWTALHFAAFHNSKDTANFLILHGTNINEKNINGNTALHVAAFHNSKDTAKLLISHGVNINEKDKFGNTPLYTAAYYNSKDTVNLLISHGANIHEKDKFGSTPLYPACMYNSLETVKLLISHGANINEKNKYGVTSLHVAAQNNSKYAAEHLILYGANIHEKDISGETILHYAAINNSQEIAELLLSYGANVNEKDIYGISALHAATINNSQETAELLLSHGANVNETDNRGSTVPHYVSIYNSKETAELLLSHGANINKKLLWRNCSSLYST</sequence>
<feature type="repeat" description="ANK" evidence="1">
    <location>
        <begin position="377"/>
        <end position="409"/>
    </location>
</feature>
<keyword evidence="1" id="KW-0040">ANK repeat</keyword>
<feature type="repeat" description="ANK" evidence="1">
    <location>
        <begin position="443"/>
        <end position="475"/>
    </location>
</feature>
<name>A2EPQ4_TRIV3</name>
<dbReference type="VEuPathDB" id="TrichDB:TVAGG3_0603570"/>
<feature type="domain" description="DUF3447" evidence="2">
    <location>
        <begin position="197"/>
        <end position="272"/>
    </location>
</feature>
<evidence type="ECO:0000313" key="4">
    <source>
        <dbReference type="Proteomes" id="UP000001542"/>
    </source>
</evidence>
<dbReference type="PANTHER" id="PTHR24182:SF13">
    <property type="entry name" value="LD18443P"/>
    <property type="match status" value="1"/>
</dbReference>
<dbReference type="Gene3D" id="1.25.40.20">
    <property type="entry name" value="Ankyrin repeat-containing domain"/>
    <property type="match status" value="3"/>
</dbReference>
<dbReference type="InterPro" id="IPR020683">
    <property type="entry name" value="DUF3447"/>
</dbReference>
<evidence type="ECO:0000256" key="1">
    <source>
        <dbReference type="PROSITE-ProRule" id="PRU00023"/>
    </source>
</evidence>
<feature type="repeat" description="ANK" evidence="1">
    <location>
        <begin position="509"/>
        <end position="541"/>
    </location>
</feature>
<accession>A2EPQ4</accession>
<dbReference type="EMBL" id="DS113450">
    <property type="protein sequence ID" value="EAY05397.1"/>
    <property type="molecule type" value="Genomic_DNA"/>
</dbReference>
<feature type="repeat" description="ANK" evidence="1">
    <location>
        <begin position="311"/>
        <end position="343"/>
    </location>
</feature>
<evidence type="ECO:0000259" key="2">
    <source>
        <dbReference type="Pfam" id="PF11929"/>
    </source>
</evidence>
<dbReference type="Proteomes" id="UP000001542">
    <property type="component" value="Unassembled WGS sequence"/>
</dbReference>
<keyword evidence="4" id="KW-1185">Reference proteome</keyword>
<organism evidence="3 4">
    <name type="scientific">Trichomonas vaginalis (strain ATCC PRA-98 / G3)</name>
    <dbReference type="NCBI Taxonomy" id="412133"/>
    <lineage>
        <taxon>Eukaryota</taxon>
        <taxon>Metamonada</taxon>
        <taxon>Parabasalia</taxon>
        <taxon>Trichomonadida</taxon>
        <taxon>Trichomonadidae</taxon>
        <taxon>Trichomonas</taxon>
    </lineage>
</organism>
<dbReference type="VEuPathDB" id="TrichDB:TVAG_131310"/>
<dbReference type="STRING" id="5722.A2EPQ4"/>